<reference evidence="2" key="1">
    <citation type="submission" date="2017-09" db="EMBL/GenBank/DDBJ databases">
        <title>Depth-based differentiation of microbial function through sediment-hosted aquifers and enrichment of novel symbionts in the deep terrestrial subsurface.</title>
        <authorList>
            <person name="Probst A.J."/>
            <person name="Ladd B."/>
            <person name="Jarett J.K."/>
            <person name="Geller-Mcgrath D.E."/>
            <person name="Sieber C.M.K."/>
            <person name="Emerson J.B."/>
            <person name="Anantharaman K."/>
            <person name="Thomas B.C."/>
            <person name="Malmstrom R."/>
            <person name="Stieglmeier M."/>
            <person name="Klingl A."/>
            <person name="Woyke T."/>
            <person name="Ryan C.M."/>
            <person name="Banfield J.F."/>
        </authorList>
    </citation>
    <scope>NUCLEOTIDE SEQUENCE [LARGE SCALE GENOMIC DNA]</scope>
</reference>
<gene>
    <name evidence="1" type="ORF">COU49_00035</name>
</gene>
<evidence type="ECO:0000313" key="1">
    <source>
        <dbReference type="EMBL" id="PIR68601.1"/>
    </source>
</evidence>
<evidence type="ECO:0008006" key="3">
    <source>
        <dbReference type="Google" id="ProtNLM"/>
    </source>
</evidence>
<dbReference type="EMBL" id="PFCQ01000001">
    <property type="protein sequence ID" value="PIR68601.1"/>
    <property type="molecule type" value="Genomic_DNA"/>
</dbReference>
<evidence type="ECO:0000313" key="2">
    <source>
        <dbReference type="Proteomes" id="UP000230094"/>
    </source>
</evidence>
<accession>A0A2H0TC75</accession>
<proteinExistence type="predicted"/>
<dbReference type="Proteomes" id="UP000230094">
    <property type="component" value="Unassembled WGS sequence"/>
</dbReference>
<dbReference type="AlphaFoldDB" id="A0A2H0TC75"/>
<name>A0A2H0TC75_9BACT</name>
<sequence>MNQEKRKCKKCKNNFILEKNDFSFYKKMKVSMPNICPDCRFKMRAVFRNERTLYNSICALCNKSVITMYNPNSLYTVYCNDCWVSDAWDPSSYAMDYDSTKSFFEQLKELTIKVPKSATYSSSATGPNINSKYTNFAGGNKDGYLIFNSGPGNENCAYSRGLIDSRDVFDVYYGDKIENIYEGVNVHNSNGISWGKNVSDCIDSKFILSCINCQNCFGCVNLRNKSYCFFNEQLEREEWIKHVGEISGSYTKIEEFKKKFREFSLQFPYRSNTNLKTENCSGDYIFESKNCHDSFELSFCEDVKHSFSIKKGKDCMDMIGHCRSSELLYNGVGVGAGSRNVICSWWVESSQDVGYSFATRQSENCFGCDGIKNGKYVILNKKYTKKEYQTLRDKIIEELKSKEIYGEFFPLELAFFAYNETIAQDNMPLSKDEVIKQGFRWEEYIQKTEGKETIKIEDIPDNIKDVPDNFINEILSCVECSRNYRLIERELTFYKKMSIPIPKKCWSCRFANRILRRGPLKFWDRKCMKCEKDIKTNYSPERPEIIYCEQCYQQEVY</sequence>
<protein>
    <recommendedName>
        <fullName evidence="3">Zinc-binding domain-containing protein</fullName>
    </recommendedName>
</protein>
<organism evidence="1 2">
    <name type="scientific">Candidatus Nomurabacteria bacterium CG10_big_fil_rev_8_21_14_0_10_35_16</name>
    <dbReference type="NCBI Taxonomy" id="1974731"/>
    <lineage>
        <taxon>Bacteria</taxon>
        <taxon>Candidatus Nomuraibacteriota</taxon>
    </lineage>
</organism>
<comment type="caution">
    <text evidence="1">The sequence shown here is derived from an EMBL/GenBank/DDBJ whole genome shotgun (WGS) entry which is preliminary data.</text>
</comment>